<keyword evidence="3" id="KW-1185">Reference proteome</keyword>
<dbReference type="EMBL" id="JAHRIQ010098681">
    <property type="protein sequence ID" value="MEQ2253620.1"/>
    <property type="molecule type" value="Genomic_DNA"/>
</dbReference>
<organism evidence="2 3">
    <name type="scientific">Ilyodon furcidens</name>
    <name type="common">goldbreast splitfin</name>
    <dbReference type="NCBI Taxonomy" id="33524"/>
    <lineage>
        <taxon>Eukaryota</taxon>
        <taxon>Metazoa</taxon>
        <taxon>Chordata</taxon>
        <taxon>Craniata</taxon>
        <taxon>Vertebrata</taxon>
        <taxon>Euteleostomi</taxon>
        <taxon>Actinopterygii</taxon>
        <taxon>Neopterygii</taxon>
        <taxon>Teleostei</taxon>
        <taxon>Neoteleostei</taxon>
        <taxon>Acanthomorphata</taxon>
        <taxon>Ovalentaria</taxon>
        <taxon>Atherinomorphae</taxon>
        <taxon>Cyprinodontiformes</taxon>
        <taxon>Goodeidae</taxon>
        <taxon>Ilyodon</taxon>
    </lineage>
</organism>
<reference evidence="2 3" key="1">
    <citation type="submission" date="2021-06" db="EMBL/GenBank/DDBJ databases">
        <authorList>
            <person name="Palmer J.M."/>
        </authorList>
    </citation>
    <scope>NUCLEOTIDE SEQUENCE [LARGE SCALE GENOMIC DNA]</scope>
    <source>
        <strain evidence="3">if_2019</strain>
        <tissue evidence="2">Muscle</tissue>
    </source>
</reference>
<name>A0ABV0V8F8_9TELE</name>
<comment type="caution">
    <text evidence="2">The sequence shown here is derived from an EMBL/GenBank/DDBJ whole genome shotgun (WGS) entry which is preliminary data.</text>
</comment>
<feature type="region of interest" description="Disordered" evidence="1">
    <location>
        <begin position="58"/>
        <end position="89"/>
    </location>
</feature>
<evidence type="ECO:0000256" key="1">
    <source>
        <dbReference type="SAM" id="MobiDB-lite"/>
    </source>
</evidence>
<gene>
    <name evidence="2" type="ORF">ILYODFUR_034048</name>
</gene>
<proteinExistence type="predicted"/>
<evidence type="ECO:0000313" key="2">
    <source>
        <dbReference type="EMBL" id="MEQ2253620.1"/>
    </source>
</evidence>
<protein>
    <submittedName>
        <fullName evidence="2">Uncharacterized protein</fullName>
    </submittedName>
</protein>
<dbReference type="Proteomes" id="UP001482620">
    <property type="component" value="Unassembled WGS sequence"/>
</dbReference>
<accession>A0ABV0V8F8</accession>
<evidence type="ECO:0000313" key="3">
    <source>
        <dbReference type="Proteomes" id="UP001482620"/>
    </source>
</evidence>
<sequence length="89" mass="9819">MLLCLFRNHKVELQAATKQWSCRHHQAALTEIFHKLPQPHPQLQSIFLLFDSNPVQKGPADDPIPVSEGPTDTSTIVLKGPADASTPVL</sequence>